<gene>
    <name evidence="1" type="ORF">L0C25_15730</name>
</gene>
<dbReference type="KEGG" id="sgrg:L0C25_15730"/>
<sequence>MAAPAGADDYAGTVGEIVDTLEDDPILVHERMGAGDTAGAKRRLAELAAGLPFDTYVALVNVPQEVKEQTDDPSGYLIQVLHNQLRRPGLYVVQTSDGTLEVEAWGVDVDGTTLSLMSSDNSRLVNERLTDTHGDRIRALSPPVAAEIALRSADDPPPESGADSYATMSGDEVEELAQIPHAYVSTAELVGPAPDSRTGFVWMAATTIGLLVLLVGQQTLRNAWPRRRRDPKQSKPRAQAVEISIDDVRTRAGHELTELVQDLARAPADVPHPEYAQQAMLARDASEHVRDSDDLADVVGALVLARSGRRDVVRACESADSEAYRCCYFNPLHGESATQVGWQFGDAELRVPVCVACEQKQESGRTPDVLVVPDGRRKRPYYERDDVWARTGFGSVADDLGDLVLESMR</sequence>
<dbReference type="RefSeq" id="WP_271632634.1">
    <property type="nucleotide sequence ID" value="NZ_CP094970.1"/>
</dbReference>
<proteinExistence type="predicted"/>
<evidence type="ECO:0000313" key="1">
    <source>
        <dbReference type="EMBL" id="UYM03991.1"/>
    </source>
</evidence>
<reference evidence="1" key="1">
    <citation type="submission" date="2022-01" db="EMBL/GenBank/DDBJ databases">
        <title>Nocardioidaceae gen. sp. A5X3R13.</title>
        <authorList>
            <person name="Lopez Marin M.A."/>
            <person name="Uhlik O."/>
        </authorList>
    </citation>
    <scope>NUCLEOTIDE SEQUENCE</scope>
    <source>
        <strain evidence="1">A5X3R13</strain>
    </source>
</reference>
<evidence type="ECO:0000313" key="2">
    <source>
        <dbReference type="Proteomes" id="UP001164390"/>
    </source>
</evidence>
<dbReference type="AlphaFoldDB" id="A0AA46TER3"/>
<organism evidence="1 2">
    <name type="scientific">Solicola gregarius</name>
    <dbReference type="NCBI Taxonomy" id="2908642"/>
    <lineage>
        <taxon>Bacteria</taxon>
        <taxon>Bacillati</taxon>
        <taxon>Actinomycetota</taxon>
        <taxon>Actinomycetes</taxon>
        <taxon>Propionibacteriales</taxon>
        <taxon>Nocardioidaceae</taxon>
        <taxon>Solicola</taxon>
    </lineage>
</organism>
<dbReference type="Proteomes" id="UP001164390">
    <property type="component" value="Chromosome"/>
</dbReference>
<protein>
    <submittedName>
        <fullName evidence="1">Uncharacterized protein</fullName>
    </submittedName>
</protein>
<name>A0AA46TER3_9ACTN</name>
<accession>A0AA46TER3</accession>
<keyword evidence="2" id="KW-1185">Reference proteome</keyword>
<dbReference type="EMBL" id="CP094970">
    <property type="protein sequence ID" value="UYM03991.1"/>
    <property type="molecule type" value="Genomic_DNA"/>
</dbReference>